<protein>
    <submittedName>
        <fullName evidence="1">Uncharacterized protein</fullName>
    </submittedName>
</protein>
<gene>
    <name evidence="1" type="ORF">ADU59_16155</name>
</gene>
<dbReference type="EMBL" id="LGLV01000009">
    <property type="protein sequence ID" value="OBZ94698.1"/>
    <property type="molecule type" value="Genomic_DNA"/>
</dbReference>
<dbReference type="PATRIC" id="fig|1612624.7.peg.5157"/>
<sequence length="87" mass="9445">MHQANSDLTITEVLTDPMIRAVMRADGVTTNEMKTLLYSAASALRQMQPGTVSAKNHTANLLAAPKRRLLSMVHPLASRADCLRLSA</sequence>
<reference evidence="1 2" key="1">
    <citation type="journal article" date="2016" name="Syst. Appl. Microbiol.">
        <title>Pararhizobium polonicum sp. nov. isolated from tumors on stone fruit rootstocks.</title>
        <authorList>
            <person name="Pulawska J."/>
            <person name="Kuzmanovic N."/>
            <person name="Willems A."/>
            <person name="Pothier J.F."/>
        </authorList>
    </citation>
    <scope>NUCLEOTIDE SEQUENCE [LARGE SCALE GENOMIC DNA]</scope>
    <source>
        <strain evidence="1 2">F5.1</strain>
    </source>
</reference>
<accession>A0A1C7P0G0</accession>
<evidence type="ECO:0000313" key="2">
    <source>
        <dbReference type="Proteomes" id="UP000093111"/>
    </source>
</evidence>
<keyword evidence="2" id="KW-1185">Reference proteome</keyword>
<name>A0A1C7P0G0_9HYPH</name>
<organism evidence="1 2">
    <name type="scientific">Pararhizobium polonicum</name>
    <dbReference type="NCBI Taxonomy" id="1612624"/>
    <lineage>
        <taxon>Bacteria</taxon>
        <taxon>Pseudomonadati</taxon>
        <taxon>Pseudomonadota</taxon>
        <taxon>Alphaproteobacteria</taxon>
        <taxon>Hyphomicrobiales</taxon>
        <taxon>Rhizobiaceae</taxon>
        <taxon>Rhizobium/Agrobacterium group</taxon>
        <taxon>Pararhizobium</taxon>
    </lineage>
</organism>
<comment type="caution">
    <text evidence="1">The sequence shown here is derived from an EMBL/GenBank/DDBJ whole genome shotgun (WGS) entry which is preliminary data.</text>
</comment>
<evidence type="ECO:0000313" key="1">
    <source>
        <dbReference type="EMBL" id="OBZ94698.1"/>
    </source>
</evidence>
<dbReference type="RefSeq" id="WP_068955148.1">
    <property type="nucleotide sequence ID" value="NZ_LGLV01000009.1"/>
</dbReference>
<dbReference type="AlphaFoldDB" id="A0A1C7P0G0"/>
<proteinExistence type="predicted"/>
<dbReference type="Proteomes" id="UP000093111">
    <property type="component" value="Unassembled WGS sequence"/>
</dbReference>
<dbReference type="OrthoDB" id="7365361at2"/>